<keyword evidence="4 6" id="KW-1133">Transmembrane helix</keyword>
<dbReference type="PATRIC" id="fig|1185652.3.peg.1897"/>
<evidence type="ECO:0000256" key="2">
    <source>
        <dbReference type="ARBA" id="ARBA00022475"/>
    </source>
</evidence>
<dbReference type="GO" id="GO:0015658">
    <property type="term" value="F:branched-chain amino acid transmembrane transporter activity"/>
    <property type="evidence" value="ECO:0007669"/>
    <property type="project" value="InterPro"/>
</dbReference>
<dbReference type="InterPro" id="IPR043428">
    <property type="entry name" value="LivM-like"/>
</dbReference>
<name>I3X3G4_SINF2</name>
<dbReference type="EMBL" id="CP003563">
    <property type="protein sequence ID" value="AFL50420.1"/>
    <property type="molecule type" value="Genomic_DNA"/>
</dbReference>
<keyword evidence="5 6" id="KW-0472">Membrane</keyword>
<reference evidence="7 8" key="1">
    <citation type="journal article" date="2012" name="J. Bacteriol.">
        <title>Complete genome sequence of the broad-host-range strain Sinorhizobium fredii USDA257.</title>
        <authorList>
            <person name="Schuldes J."/>
            <person name="Rodriguez Orbegoso M."/>
            <person name="Schmeisser C."/>
            <person name="Krishnan H.B."/>
            <person name="Daniel R."/>
            <person name="Streit W.R."/>
        </authorList>
    </citation>
    <scope>NUCLEOTIDE SEQUENCE [LARGE SCALE GENOMIC DNA]</scope>
    <source>
        <strain evidence="7 8">USDA 257</strain>
    </source>
</reference>
<sequence>MRLVRLMFPVIGLVVPLLIAVLLLAQFTSPSVHRVATEALIRLVFAVGLYIFVGNSGIVSFGHMAFCAIAAYATAWQTCCQMLKPITMSGLPAFLRDNTFPLLPAALTSIGLAGGVAFLSGLVLMRLTGLGASISTLALLFILNVVYSNWDSVTMGTSTIVGLPVYVTIWVALACALVAIVIAYLYQTSRWGLMLRATREDEIAAAASGISLYWTRLFAFTLSGFVAGLGGVLFAHFTGTVSIGTFFLNQTFLIVAMLVIGGMQSLAGTVLGVAVISVVIDVFRRAEAGFQLGAMDIAFPPGSQELILAVIMLLILVFRKGGIMGGRELSLPWSMANHAAEAPEAPSLKTAEEDGAAFVNDVEDTSSVRA</sequence>
<feature type="transmembrane region" description="Helical" evidence="6">
    <location>
        <begin position="39"/>
        <end position="58"/>
    </location>
</feature>
<evidence type="ECO:0000313" key="8">
    <source>
        <dbReference type="Proteomes" id="UP000006180"/>
    </source>
</evidence>
<dbReference type="AlphaFoldDB" id="I3X3G4"/>
<keyword evidence="2" id="KW-1003">Cell membrane</keyword>
<organism evidence="7 8">
    <name type="scientific">Sinorhizobium fredii (strain USDA 257)</name>
    <dbReference type="NCBI Taxonomy" id="1185652"/>
    <lineage>
        <taxon>Bacteria</taxon>
        <taxon>Pseudomonadati</taxon>
        <taxon>Pseudomonadota</taxon>
        <taxon>Alphaproteobacteria</taxon>
        <taxon>Hyphomicrobiales</taxon>
        <taxon>Rhizobiaceae</taxon>
        <taxon>Sinorhizobium/Ensifer group</taxon>
        <taxon>Sinorhizobium</taxon>
    </lineage>
</organism>
<feature type="transmembrane region" description="Helical" evidence="6">
    <location>
        <begin position="167"/>
        <end position="186"/>
    </location>
</feature>
<comment type="subcellular location">
    <subcellularLocation>
        <location evidence="1">Cell membrane</location>
        <topology evidence="1">Multi-pass membrane protein</topology>
    </subcellularLocation>
</comment>
<dbReference type="eggNOG" id="COG4177">
    <property type="taxonomic scope" value="Bacteria"/>
</dbReference>
<gene>
    <name evidence="7" type="ORF">USDA257_c18330</name>
</gene>
<feature type="transmembrane region" description="Helical" evidence="6">
    <location>
        <begin position="217"/>
        <end position="237"/>
    </location>
</feature>
<dbReference type="GO" id="GO:0005886">
    <property type="term" value="C:plasma membrane"/>
    <property type="evidence" value="ECO:0007669"/>
    <property type="project" value="UniProtKB-SubCell"/>
</dbReference>
<dbReference type="PANTHER" id="PTHR30482">
    <property type="entry name" value="HIGH-AFFINITY BRANCHED-CHAIN AMINO ACID TRANSPORT SYSTEM PERMEASE"/>
    <property type="match status" value="1"/>
</dbReference>
<dbReference type="HOGENOM" id="CLU_031365_1_2_5"/>
<evidence type="ECO:0000256" key="1">
    <source>
        <dbReference type="ARBA" id="ARBA00004651"/>
    </source>
</evidence>
<proteinExistence type="predicted"/>
<dbReference type="RefSeq" id="WP_014762594.1">
    <property type="nucleotide sequence ID" value="NC_018000.1"/>
</dbReference>
<evidence type="ECO:0000256" key="5">
    <source>
        <dbReference type="ARBA" id="ARBA00023136"/>
    </source>
</evidence>
<evidence type="ECO:0000256" key="3">
    <source>
        <dbReference type="ARBA" id="ARBA00022692"/>
    </source>
</evidence>
<dbReference type="Proteomes" id="UP000006180">
    <property type="component" value="Chromosome"/>
</dbReference>
<feature type="transmembrane region" description="Helical" evidence="6">
    <location>
        <begin position="298"/>
        <end position="318"/>
    </location>
</feature>
<evidence type="ECO:0000313" key="7">
    <source>
        <dbReference type="EMBL" id="AFL50420.1"/>
    </source>
</evidence>
<feature type="transmembrane region" description="Helical" evidence="6">
    <location>
        <begin position="130"/>
        <end position="147"/>
    </location>
</feature>
<feature type="transmembrane region" description="Helical" evidence="6">
    <location>
        <begin position="102"/>
        <end position="123"/>
    </location>
</feature>
<dbReference type="PANTHER" id="PTHR30482:SF10">
    <property type="entry name" value="HIGH-AFFINITY BRANCHED-CHAIN AMINO ACID TRANSPORT PROTEIN BRAE"/>
    <property type="match status" value="1"/>
</dbReference>
<dbReference type="KEGG" id="sfd:USDA257_c18330"/>
<evidence type="ECO:0000256" key="4">
    <source>
        <dbReference type="ARBA" id="ARBA00022989"/>
    </source>
</evidence>
<dbReference type="Pfam" id="PF02653">
    <property type="entry name" value="BPD_transp_2"/>
    <property type="match status" value="1"/>
</dbReference>
<dbReference type="STRING" id="1185652.USDA257_c18330"/>
<feature type="transmembrane region" description="Helical" evidence="6">
    <location>
        <begin position="6"/>
        <end position="27"/>
    </location>
</feature>
<keyword evidence="3 6" id="KW-0812">Transmembrane</keyword>
<protein>
    <submittedName>
        <fullName evidence="7">Putative branched-chain amino acid ABC transporter, permease protein</fullName>
    </submittedName>
</protein>
<dbReference type="CDD" id="cd06581">
    <property type="entry name" value="TM_PBP1_LivM_like"/>
    <property type="match status" value="1"/>
</dbReference>
<evidence type="ECO:0000256" key="6">
    <source>
        <dbReference type="SAM" id="Phobius"/>
    </source>
</evidence>
<accession>I3X3G4</accession>
<dbReference type="InterPro" id="IPR001851">
    <property type="entry name" value="ABC_transp_permease"/>
</dbReference>